<dbReference type="InterPro" id="IPR002906">
    <property type="entry name" value="Ribosomal_eS31"/>
</dbReference>
<evidence type="ECO:0000259" key="7">
    <source>
        <dbReference type="SMART" id="SM01402"/>
    </source>
</evidence>
<evidence type="ECO:0000313" key="8">
    <source>
        <dbReference type="EMBL" id="PSN91176.1"/>
    </source>
</evidence>
<evidence type="ECO:0000256" key="2">
    <source>
        <dbReference type="ARBA" id="ARBA00022771"/>
    </source>
</evidence>
<feature type="binding site" evidence="6">
    <location>
        <position position="24"/>
    </location>
    <ligand>
        <name>Zn(2+)</name>
        <dbReference type="ChEBI" id="CHEBI:29105"/>
    </ligand>
</feature>
<dbReference type="GO" id="GO:0003735">
    <property type="term" value="F:structural constituent of ribosome"/>
    <property type="evidence" value="ECO:0007669"/>
    <property type="project" value="InterPro"/>
</dbReference>
<dbReference type="SMART" id="SM01402">
    <property type="entry name" value="Ribosomal_S27"/>
    <property type="match status" value="1"/>
</dbReference>
<gene>
    <name evidence="6" type="primary">rps27ae</name>
    <name evidence="8" type="ORF">B9Q08_03400</name>
</gene>
<comment type="subunit">
    <text evidence="6">Part of the 30S ribosomal subunit.</text>
</comment>
<dbReference type="GO" id="GO:1990904">
    <property type="term" value="C:ribonucleoprotein complex"/>
    <property type="evidence" value="ECO:0007669"/>
    <property type="project" value="UniProtKB-KW"/>
</dbReference>
<accession>A0A2R6AXT7</accession>
<feature type="binding site" evidence="6">
    <location>
        <position position="43"/>
    </location>
    <ligand>
        <name>Zn(2+)</name>
        <dbReference type="ChEBI" id="CHEBI:29105"/>
    </ligand>
</feature>
<evidence type="ECO:0000256" key="1">
    <source>
        <dbReference type="ARBA" id="ARBA00022723"/>
    </source>
</evidence>
<dbReference type="InterPro" id="IPR011332">
    <property type="entry name" value="Ribosomal_zn-bd"/>
</dbReference>
<sequence length="58" mass="6680">MSDISKLYEYDYKNMSIKSLRKKCPRCGSNMAYHTVGGARWSCGKCGYTEFVKQKSNE</sequence>
<comment type="similarity">
    <text evidence="6">Belongs to the eukaryotic ribosomal protein eS31 family.</text>
</comment>
<dbReference type="AlphaFoldDB" id="A0A2R6AXT7"/>
<comment type="caution">
    <text evidence="6">Lacks conserved residue(s) required for the propagation of feature annotation.</text>
</comment>
<dbReference type="Pfam" id="PF01599">
    <property type="entry name" value="Ribosomal_S27"/>
    <property type="match status" value="1"/>
</dbReference>
<keyword evidence="3 6" id="KW-0862">Zinc</keyword>
<feature type="binding site" evidence="6">
    <location>
        <position position="27"/>
    </location>
    <ligand>
        <name>Zn(2+)</name>
        <dbReference type="ChEBI" id="CHEBI:29105"/>
    </ligand>
</feature>
<feature type="binding site" evidence="6">
    <location>
        <position position="46"/>
    </location>
    <ligand>
        <name>Zn(2+)</name>
        <dbReference type="ChEBI" id="CHEBI:29105"/>
    </ligand>
</feature>
<dbReference type="HAMAP" id="MF_00777">
    <property type="entry name" value="Ribosomal_eS31"/>
    <property type="match status" value="1"/>
</dbReference>
<organism evidence="8 9">
    <name type="scientific">Candidatus Marsarchaeota G2 archaeon ECH_B_SAG-M15</name>
    <dbReference type="NCBI Taxonomy" id="1978162"/>
    <lineage>
        <taxon>Archaea</taxon>
        <taxon>Candidatus Marsarchaeota</taxon>
        <taxon>Candidatus Marsarchaeota group 2</taxon>
    </lineage>
</organism>
<evidence type="ECO:0000256" key="6">
    <source>
        <dbReference type="HAMAP-Rule" id="MF_00777"/>
    </source>
</evidence>
<dbReference type="SUPFAM" id="SSF57829">
    <property type="entry name" value="Zn-binding ribosomal proteins"/>
    <property type="match status" value="1"/>
</dbReference>
<proteinExistence type="inferred from homology"/>
<evidence type="ECO:0000313" key="9">
    <source>
        <dbReference type="Proteomes" id="UP000240490"/>
    </source>
</evidence>
<dbReference type="NCBIfam" id="NF001669">
    <property type="entry name" value="PRK00432.1"/>
    <property type="match status" value="1"/>
</dbReference>
<keyword evidence="4 6" id="KW-0689">Ribosomal protein</keyword>
<keyword evidence="1 6" id="KW-0479">Metal-binding</keyword>
<dbReference type="InterPro" id="IPR022845">
    <property type="entry name" value="Ribosomal_eS31_arc"/>
</dbReference>
<dbReference type="GO" id="GO:0006412">
    <property type="term" value="P:translation"/>
    <property type="evidence" value="ECO:0007669"/>
    <property type="project" value="UniProtKB-UniRule"/>
</dbReference>
<reference evidence="8 9" key="1">
    <citation type="submission" date="2017-04" db="EMBL/GenBank/DDBJ databases">
        <title>Novel microbial lineages endemic to geothermal iron-oxide mats fill important gaps in the evolutionary history of Archaea.</title>
        <authorList>
            <person name="Jay Z.J."/>
            <person name="Beam J.P."/>
            <person name="Dlakic M."/>
            <person name="Rusch D.B."/>
            <person name="Kozubal M.A."/>
            <person name="Inskeep W.P."/>
        </authorList>
    </citation>
    <scope>NUCLEOTIDE SEQUENCE [LARGE SCALE GENOMIC DNA]</scope>
    <source>
        <strain evidence="8">ECH_B_SAG-M15</strain>
    </source>
</reference>
<dbReference type="EMBL" id="NEXJ01000054">
    <property type="protein sequence ID" value="PSN91176.1"/>
    <property type="molecule type" value="Genomic_DNA"/>
</dbReference>
<feature type="domain" description="Small ribosomal subunit protein eS31" evidence="7">
    <location>
        <begin position="4"/>
        <end position="49"/>
    </location>
</feature>
<evidence type="ECO:0000256" key="5">
    <source>
        <dbReference type="ARBA" id="ARBA00023274"/>
    </source>
</evidence>
<evidence type="ECO:0000256" key="3">
    <source>
        <dbReference type="ARBA" id="ARBA00022833"/>
    </source>
</evidence>
<name>A0A2R6AXT7_9ARCH</name>
<dbReference type="GO" id="GO:0008270">
    <property type="term" value="F:zinc ion binding"/>
    <property type="evidence" value="ECO:0007669"/>
    <property type="project" value="UniProtKB-UniRule"/>
</dbReference>
<comment type="caution">
    <text evidence="8">The sequence shown here is derived from an EMBL/GenBank/DDBJ whole genome shotgun (WGS) entry which is preliminary data.</text>
</comment>
<evidence type="ECO:0000256" key="4">
    <source>
        <dbReference type="ARBA" id="ARBA00022980"/>
    </source>
</evidence>
<keyword evidence="5 6" id="KW-0687">Ribonucleoprotein</keyword>
<protein>
    <recommendedName>
        <fullName evidence="6">Small ribosomal subunit protein eS31</fullName>
    </recommendedName>
</protein>
<dbReference type="GO" id="GO:0005840">
    <property type="term" value="C:ribosome"/>
    <property type="evidence" value="ECO:0007669"/>
    <property type="project" value="UniProtKB-KW"/>
</dbReference>
<dbReference type="Proteomes" id="UP000240490">
    <property type="component" value="Unassembled WGS sequence"/>
</dbReference>
<comment type="cofactor">
    <cofactor evidence="6">
        <name>Zn(2+)</name>
        <dbReference type="ChEBI" id="CHEBI:29105"/>
    </cofactor>
    <text evidence="6">Binds 1 zinc ion per subunit.</text>
</comment>
<keyword evidence="2 6" id="KW-0863">Zinc-finger</keyword>
<dbReference type="Gene3D" id="6.20.50.180">
    <property type="match status" value="1"/>
</dbReference>